<sequence length="394" mass="45702">MKKTTLLLAFLLVISSCAKRETRNMLTSGDYDGAIINAINGLQGNKNSKGKQDYVYMLEEAYAKADERDLRNIATWFKDANPRNLEQIYDTYINLNKRQEMIRPLLPLKLLKEGRDAKFPFSDYSDQIVSSKNALAKYLYDNSKALLATKDKMSFRRAYDDLVYLNELSPNFKDVPQLIETAKFKGTDYVNVYTKNETNMVIPVRLQNDLLDFSTYGLNDKWTVYHSNKVKGIDYDYGMIVNFRQINISPEQVKEKEFQKEKQIKDGVKNLVDANGNVVKDSLGNPIKVDNFKTVRISIYEFAQFKACQVTAKVDYIDFKTNQLIDTFPIASEFTFNHVYSRYKGDKRACEQDYYPNFDRRAVPFPSNEQMVFDTGEDLKGKLKTIISRNKFRK</sequence>
<dbReference type="EMBL" id="JRHH01000004">
    <property type="protein sequence ID" value="KGD67552.1"/>
    <property type="molecule type" value="Genomic_DNA"/>
</dbReference>
<comment type="caution">
    <text evidence="2">The sequence shown here is derived from an EMBL/GenBank/DDBJ whole genome shotgun (WGS) entry which is preliminary data.</text>
</comment>
<proteinExistence type="predicted"/>
<keyword evidence="3" id="KW-1185">Reference proteome</keyword>
<dbReference type="eggNOG" id="COG0457">
    <property type="taxonomic scope" value="Bacteria"/>
</dbReference>
<organism evidence="2 3">
    <name type="scientific">Flavobacterium aquatile LMG 4008 = ATCC 11947</name>
    <dbReference type="NCBI Taxonomy" id="1453498"/>
    <lineage>
        <taxon>Bacteria</taxon>
        <taxon>Pseudomonadati</taxon>
        <taxon>Bacteroidota</taxon>
        <taxon>Flavobacteriia</taxon>
        <taxon>Flavobacteriales</taxon>
        <taxon>Flavobacteriaceae</taxon>
        <taxon>Flavobacterium</taxon>
    </lineage>
</organism>
<feature type="chain" id="PRO_5001910437" description="Lipoprotein" evidence="1">
    <location>
        <begin position="19"/>
        <end position="394"/>
    </location>
</feature>
<protein>
    <recommendedName>
        <fullName evidence="4">Lipoprotein</fullName>
    </recommendedName>
</protein>
<evidence type="ECO:0000256" key="1">
    <source>
        <dbReference type="SAM" id="SignalP"/>
    </source>
</evidence>
<evidence type="ECO:0000313" key="3">
    <source>
        <dbReference type="Proteomes" id="UP000029554"/>
    </source>
</evidence>
<reference evidence="2 3" key="1">
    <citation type="submission" date="2014-09" db="EMBL/GenBank/DDBJ databases">
        <title>Whole Genome Shotgun of Flavobacterium aquatile LMG 4008.</title>
        <authorList>
            <person name="Gale A.N."/>
            <person name="Pipes S.E."/>
            <person name="Newman J.D."/>
        </authorList>
    </citation>
    <scope>NUCLEOTIDE SEQUENCE [LARGE SCALE GENOMIC DNA]</scope>
    <source>
        <strain evidence="2 3">LMG 4008</strain>
    </source>
</reference>
<evidence type="ECO:0008006" key="4">
    <source>
        <dbReference type="Google" id="ProtNLM"/>
    </source>
</evidence>
<feature type="signal peptide" evidence="1">
    <location>
        <begin position="1"/>
        <end position="18"/>
    </location>
</feature>
<dbReference type="AlphaFoldDB" id="A0A095SSJ9"/>
<accession>A0A095SSJ9</accession>
<dbReference type="OrthoDB" id="1489643at2"/>
<dbReference type="PROSITE" id="PS51257">
    <property type="entry name" value="PROKAR_LIPOPROTEIN"/>
    <property type="match status" value="1"/>
</dbReference>
<dbReference type="RefSeq" id="WP_035126855.1">
    <property type="nucleotide sequence ID" value="NZ_JRHH01000004.1"/>
</dbReference>
<dbReference type="STRING" id="1453498.LG45_10450"/>
<gene>
    <name evidence="2" type="ORF">LG45_10450</name>
</gene>
<evidence type="ECO:0000313" key="2">
    <source>
        <dbReference type="EMBL" id="KGD67552.1"/>
    </source>
</evidence>
<keyword evidence="1" id="KW-0732">Signal</keyword>
<dbReference type="Proteomes" id="UP000029554">
    <property type="component" value="Unassembled WGS sequence"/>
</dbReference>
<name>A0A095SSJ9_9FLAO</name>